<proteinExistence type="predicted"/>
<dbReference type="Proteomes" id="UP000027093">
    <property type="component" value="Chromosome"/>
</dbReference>
<dbReference type="Gene3D" id="1.10.10.10">
    <property type="entry name" value="Winged helix-like DNA-binding domain superfamily/Winged helix DNA-binding domain"/>
    <property type="match status" value="1"/>
</dbReference>
<dbReference type="InterPro" id="IPR036388">
    <property type="entry name" value="WH-like_DNA-bd_sf"/>
</dbReference>
<organism evidence="2 3">
    <name type="scientific">Nitrososphaera viennensis EN76</name>
    <dbReference type="NCBI Taxonomy" id="926571"/>
    <lineage>
        <taxon>Archaea</taxon>
        <taxon>Nitrososphaerota</taxon>
        <taxon>Nitrososphaeria</taxon>
        <taxon>Nitrososphaerales</taxon>
        <taxon>Nitrososphaeraceae</taxon>
        <taxon>Nitrososphaera</taxon>
    </lineage>
</organism>
<dbReference type="OrthoDB" id="373404at2157"/>
<dbReference type="GeneID" id="74948231"/>
<evidence type="ECO:0000259" key="1">
    <source>
        <dbReference type="Pfam" id="PF01638"/>
    </source>
</evidence>
<dbReference type="KEGG" id="nvn:NVIE_029970"/>
<dbReference type="STRING" id="926571.NVIE_029970"/>
<protein>
    <recommendedName>
        <fullName evidence="1">HTH hxlR-type domain-containing protein</fullName>
    </recommendedName>
</protein>
<reference evidence="2 3" key="1">
    <citation type="journal article" date="2014" name="Int. J. Syst. Evol. Microbiol.">
        <title>Nitrososphaera viennensis gen. nov., sp. nov., an aerobic and mesophilic, ammonia-oxidizing archaeon from soil and a member of the archaeal phylum Thaumarchaeota.</title>
        <authorList>
            <person name="Stieglmeier M."/>
            <person name="Klingl A."/>
            <person name="Alves R.J."/>
            <person name="Rittmann S.K."/>
            <person name="Melcher M."/>
            <person name="Leisch N."/>
            <person name="Schleper C."/>
        </authorList>
    </citation>
    <scope>NUCLEOTIDE SEQUENCE [LARGE SCALE GENOMIC DNA]</scope>
    <source>
        <strain evidence="2">EN76</strain>
    </source>
</reference>
<dbReference type="InterPro" id="IPR002577">
    <property type="entry name" value="HTH_HxlR"/>
</dbReference>
<gene>
    <name evidence="2" type="ORF">NVIE_029970</name>
</gene>
<dbReference type="InterPro" id="IPR036390">
    <property type="entry name" value="WH_DNA-bd_sf"/>
</dbReference>
<dbReference type="Pfam" id="PF01638">
    <property type="entry name" value="HxlR"/>
    <property type="match status" value="1"/>
</dbReference>
<dbReference type="HOGENOM" id="CLU_2379521_0_0_2"/>
<dbReference type="RefSeq" id="WP_075055865.1">
    <property type="nucleotide sequence ID" value="NZ_CP007536.1"/>
</dbReference>
<accession>A0A060HL82</accession>
<sequence>MMAHSAKWELIYMLAQTYALDMLEAVSKKPMRFTDLESNSPNERTRSQRLKDLEDAGLITTISLKTNKRYFVHYTATNKGRQVLQKARELADLA</sequence>
<dbReference type="SUPFAM" id="SSF46785">
    <property type="entry name" value="Winged helix' DNA-binding domain"/>
    <property type="match status" value="1"/>
</dbReference>
<dbReference type="AlphaFoldDB" id="A0A060HL82"/>
<evidence type="ECO:0000313" key="2">
    <source>
        <dbReference type="EMBL" id="AIC17274.1"/>
    </source>
</evidence>
<keyword evidence="3" id="KW-1185">Reference proteome</keyword>
<evidence type="ECO:0000313" key="3">
    <source>
        <dbReference type="Proteomes" id="UP000027093"/>
    </source>
</evidence>
<dbReference type="EMBL" id="CP007536">
    <property type="protein sequence ID" value="AIC17274.1"/>
    <property type="molecule type" value="Genomic_DNA"/>
</dbReference>
<name>A0A060HL82_9ARCH</name>
<feature type="domain" description="HTH hxlR-type" evidence="1">
    <location>
        <begin position="22"/>
        <end position="93"/>
    </location>
</feature>